<dbReference type="EMBL" id="GBRH01270923">
    <property type="protein sequence ID" value="JAD26972.1"/>
    <property type="molecule type" value="Transcribed_RNA"/>
</dbReference>
<organism evidence="1">
    <name type="scientific">Arundo donax</name>
    <name type="common">Giant reed</name>
    <name type="synonym">Donax arundinaceus</name>
    <dbReference type="NCBI Taxonomy" id="35708"/>
    <lineage>
        <taxon>Eukaryota</taxon>
        <taxon>Viridiplantae</taxon>
        <taxon>Streptophyta</taxon>
        <taxon>Embryophyta</taxon>
        <taxon>Tracheophyta</taxon>
        <taxon>Spermatophyta</taxon>
        <taxon>Magnoliopsida</taxon>
        <taxon>Liliopsida</taxon>
        <taxon>Poales</taxon>
        <taxon>Poaceae</taxon>
        <taxon>PACMAD clade</taxon>
        <taxon>Arundinoideae</taxon>
        <taxon>Arundineae</taxon>
        <taxon>Arundo</taxon>
    </lineage>
</organism>
<name>A0A0A8YWJ6_ARUDO</name>
<sequence>MSIPGCSYRNAFYSVLTRIEV</sequence>
<reference evidence="1" key="1">
    <citation type="submission" date="2014-09" db="EMBL/GenBank/DDBJ databases">
        <authorList>
            <person name="Magalhaes I.L.F."/>
            <person name="Oliveira U."/>
            <person name="Santos F.R."/>
            <person name="Vidigal T.H.D.A."/>
            <person name="Brescovit A.D."/>
            <person name="Santos A.J."/>
        </authorList>
    </citation>
    <scope>NUCLEOTIDE SEQUENCE</scope>
    <source>
        <tissue evidence="1">Shoot tissue taken approximately 20 cm above the soil surface</tissue>
    </source>
</reference>
<accession>A0A0A8YWJ6</accession>
<evidence type="ECO:0000313" key="1">
    <source>
        <dbReference type="EMBL" id="JAD26972.1"/>
    </source>
</evidence>
<dbReference type="AlphaFoldDB" id="A0A0A8YWJ6"/>
<protein>
    <submittedName>
        <fullName evidence="1">Uncharacterized protein</fullName>
    </submittedName>
</protein>
<reference evidence="1" key="2">
    <citation type="journal article" date="2015" name="Data Brief">
        <title>Shoot transcriptome of the giant reed, Arundo donax.</title>
        <authorList>
            <person name="Barrero R.A."/>
            <person name="Guerrero F.D."/>
            <person name="Moolhuijzen P."/>
            <person name="Goolsby J.A."/>
            <person name="Tidwell J."/>
            <person name="Bellgard S.E."/>
            <person name="Bellgard M.I."/>
        </authorList>
    </citation>
    <scope>NUCLEOTIDE SEQUENCE</scope>
    <source>
        <tissue evidence="1">Shoot tissue taken approximately 20 cm above the soil surface</tissue>
    </source>
</reference>
<proteinExistence type="predicted"/>